<evidence type="ECO:0000313" key="2">
    <source>
        <dbReference type="EMBL" id="KIZ05645.1"/>
    </source>
</evidence>
<dbReference type="GeneID" id="25735192"/>
<feature type="transmembrane region" description="Helical" evidence="1">
    <location>
        <begin position="68"/>
        <end position="86"/>
    </location>
</feature>
<keyword evidence="3" id="KW-1185">Reference proteome</keyword>
<dbReference type="STRING" id="145388.A0A0D2MT05"/>
<dbReference type="InterPro" id="IPR016084">
    <property type="entry name" value="Haem_Oase-like_multi-hlx"/>
</dbReference>
<keyword evidence="1" id="KW-0472">Membrane</keyword>
<name>A0A0D2MT05_9CHLO</name>
<dbReference type="Gene3D" id="1.20.910.10">
    <property type="entry name" value="Heme oxygenase-like"/>
    <property type="match status" value="1"/>
</dbReference>
<evidence type="ECO:0000313" key="3">
    <source>
        <dbReference type="Proteomes" id="UP000054498"/>
    </source>
</evidence>
<gene>
    <name evidence="2" type="ORF">MNEG_2314</name>
</gene>
<keyword evidence="1" id="KW-0812">Transmembrane</keyword>
<dbReference type="EMBL" id="KK100477">
    <property type="protein sequence ID" value="KIZ05645.1"/>
    <property type="molecule type" value="Genomic_DNA"/>
</dbReference>
<keyword evidence="1" id="KW-1133">Transmembrane helix</keyword>
<dbReference type="KEGG" id="mng:MNEG_2314"/>
<reference evidence="2 3" key="1">
    <citation type="journal article" date="2013" name="BMC Genomics">
        <title>Reconstruction of the lipid metabolism for the microalga Monoraphidium neglectum from its genome sequence reveals characteristics suitable for biofuel production.</title>
        <authorList>
            <person name="Bogen C."/>
            <person name="Al-Dilaimi A."/>
            <person name="Albersmeier A."/>
            <person name="Wichmann J."/>
            <person name="Grundmann M."/>
            <person name="Rupp O."/>
            <person name="Lauersen K.J."/>
            <person name="Blifernez-Klassen O."/>
            <person name="Kalinowski J."/>
            <person name="Goesmann A."/>
            <person name="Mussgnug J.H."/>
            <person name="Kruse O."/>
        </authorList>
    </citation>
    <scope>NUCLEOTIDE SEQUENCE [LARGE SCALE GENOMIC DNA]</scope>
    <source>
        <strain evidence="2 3">SAG 48.87</strain>
    </source>
</reference>
<dbReference type="RefSeq" id="XP_013904664.1">
    <property type="nucleotide sequence ID" value="XM_014049210.1"/>
</dbReference>
<accession>A0A0D2MT05</accession>
<proteinExistence type="predicted"/>
<protein>
    <submittedName>
        <fullName evidence="2">Uncharacterized protein</fullName>
    </submittedName>
</protein>
<evidence type="ECO:0000256" key="1">
    <source>
        <dbReference type="SAM" id="Phobius"/>
    </source>
</evidence>
<dbReference type="Proteomes" id="UP000054498">
    <property type="component" value="Unassembled WGS sequence"/>
</dbReference>
<dbReference type="AlphaFoldDB" id="A0A0D2MT05"/>
<sequence length="98" mass="10340">MQVPDKAARLEQLRAAVNEAGSKLSPDAQRACVEQAVEQFHRNNAVVSEFELPLSRTLAALGRAAASLRAPLLALLLAAVAAWVALRWQPRAGSAAAA</sequence>
<organism evidence="2 3">
    <name type="scientific">Monoraphidium neglectum</name>
    <dbReference type="NCBI Taxonomy" id="145388"/>
    <lineage>
        <taxon>Eukaryota</taxon>
        <taxon>Viridiplantae</taxon>
        <taxon>Chlorophyta</taxon>
        <taxon>core chlorophytes</taxon>
        <taxon>Chlorophyceae</taxon>
        <taxon>CS clade</taxon>
        <taxon>Sphaeropleales</taxon>
        <taxon>Selenastraceae</taxon>
        <taxon>Monoraphidium</taxon>
    </lineage>
</organism>